<evidence type="ECO:0008006" key="4">
    <source>
        <dbReference type="Google" id="ProtNLM"/>
    </source>
</evidence>
<protein>
    <recommendedName>
        <fullName evidence="4">Protein kinase domain-containing protein</fullName>
    </recommendedName>
</protein>
<keyword evidence="3" id="KW-1185">Reference proteome</keyword>
<evidence type="ECO:0000313" key="3">
    <source>
        <dbReference type="Proteomes" id="UP001189429"/>
    </source>
</evidence>
<feature type="region of interest" description="Disordered" evidence="1">
    <location>
        <begin position="1"/>
        <end position="65"/>
    </location>
</feature>
<gene>
    <name evidence="2" type="ORF">PCOR1329_LOCUS32245</name>
</gene>
<evidence type="ECO:0000313" key="2">
    <source>
        <dbReference type="EMBL" id="CAK0835101.1"/>
    </source>
</evidence>
<accession>A0ABN9SSN9</accession>
<evidence type="ECO:0000256" key="1">
    <source>
        <dbReference type="SAM" id="MobiDB-lite"/>
    </source>
</evidence>
<reference evidence="2" key="1">
    <citation type="submission" date="2023-10" db="EMBL/GenBank/DDBJ databases">
        <authorList>
            <person name="Chen Y."/>
            <person name="Shah S."/>
            <person name="Dougan E. K."/>
            <person name="Thang M."/>
            <person name="Chan C."/>
        </authorList>
    </citation>
    <scope>NUCLEOTIDE SEQUENCE [LARGE SCALE GENOMIC DNA]</scope>
</reference>
<dbReference type="SUPFAM" id="SSF56112">
    <property type="entry name" value="Protein kinase-like (PK-like)"/>
    <property type="match status" value="1"/>
</dbReference>
<organism evidence="2 3">
    <name type="scientific">Prorocentrum cordatum</name>
    <dbReference type="NCBI Taxonomy" id="2364126"/>
    <lineage>
        <taxon>Eukaryota</taxon>
        <taxon>Sar</taxon>
        <taxon>Alveolata</taxon>
        <taxon>Dinophyceae</taxon>
        <taxon>Prorocentrales</taxon>
        <taxon>Prorocentraceae</taxon>
        <taxon>Prorocentrum</taxon>
    </lineage>
</organism>
<dbReference type="EMBL" id="CAUYUJ010012997">
    <property type="protein sequence ID" value="CAK0835101.1"/>
    <property type="molecule type" value="Genomic_DNA"/>
</dbReference>
<dbReference type="Proteomes" id="UP001189429">
    <property type="component" value="Unassembled WGS sequence"/>
</dbReference>
<feature type="non-terminal residue" evidence="2">
    <location>
        <position position="1"/>
    </location>
</feature>
<name>A0ABN9SSN9_9DINO</name>
<feature type="compositionally biased region" description="Basic and acidic residues" evidence="1">
    <location>
        <begin position="39"/>
        <end position="54"/>
    </location>
</feature>
<dbReference type="InterPro" id="IPR011009">
    <property type="entry name" value="Kinase-like_dom_sf"/>
</dbReference>
<comment type="caution">
    <text evidence="2">The sequence shown here is derived from an EMBL/GenBank/DDBJ whole genome shotgun (WGS) entry which is preliminary data.</text>
</comment>
<feature type="non-terminal residue" evidence="2">
    <location>
        <position position="147"/>
    </location>
</feature>
<proteinExistence type="predicted"/>
<sequence length="147" mass="16197">GQDEPLRAVPPARGGRLPAQEVQVCDGRRGRRRGGQGRQAEDRRLPRPPPDRLRSAWRSAGSRGHGIKGVVCYEGERITDGARVAIKWPARKAEVTTLQEIHRKAPKDSPGLPRLLSSGVHEQEPYLVSELLGSSLTRVFQRLEAGT</sequence>